<dbReference type="InterPro" id="IPR013830">
    <property type="entry name" value="SGNH_hydro"/>
</dbReference>
<dbReference type="Proteomes" id="UP000057737">
    <property type="component" value="Unassembled WGS sequence"/>
</dbReference>
<dbReference type="InterPro" id="IPR036514">
    <property type="entry name" value="SGNH_hydro_sf"/>
</dbReference>
<dbReference type="Pfam" id="PF13472">
    <property type="entry name" value="Lipase_GDSL_2"/>
    <property type="match status" value="1"/>
</dbReference>
<gene>
    <name evidence="2" type="ORF">AS156_10620</name>
</gene>
<dbReference type="InterPro" id="IPR051532">
    <property type="entry name" value="Ester_Hydrolysis_Enzymes"/>
</dbReference>
<sequence>MTKRIMCFGDSLTWGWVVAPEAWSTRFPYHQRWTGVMAKRLGAGFEIIEEGLSGRTTSIDDPFDPQLNGSAHLPTALANYRPLDLVIILLGTNDTKSDYRRTPHEIAAGMSTLVTQVLASGTSHPAPKVLIVAPPPLAAWIAPLLEGMFEGGREKMTALASEYRALAKAMKVEFFDAGDVISTGGADGVHFSAENNADLGAALAEKVVAILAS</sequence>
<name>A0A109JNE8_9BRAD</name>
<evidence type="ECO:0000313" key="2">
    <source>
        <dbReference type="EMBL" id="KWV52182.1"/>
    </source>
</evidence>
<dbReference type="PANTHER" id="PTHR30383:SF29">
    <property type="entry name" value="SGNH HYDROLASE-TYPE ESTERASE DOMAIN-CONTAINING PROTEIN"/>
    <property type="match status" value="1"/>
</dbReference>
<protein>
    <submittedName>
        <fullName evidence="2">Hydrolase</fullName>
    </submittedName>
</protein>
<evidence type="ECO:0000259" key="1">
    <source>
        <dbReference type="Pfam" id="PF13472"/>
    </source>
</evidence>
<dbReference type="AlphaFoldDB" id="A0A109JNE8"/>
<accession>A0A109JNE8</accession>
<dbReference type="EMBL" id="LNCU01000084">
    <property type="protein sequence ID" value="KWV52182.1"/>
    <property type="molecule type" value="Genomic_DNA"/>
</dbReference>
<dbReference type="PANTHER" id="PTHR30383">
    <property type="entry name" value="THIOESTERASE 1/PROTEASE 1/LYSOPHOSPHOLIPASE L1"/>
    <property type="match status" value="1"/>
</dbReference>
<comment type="caution">
    <text evidence="2">The sequence shown here is derived from an EMBL/GenBank/DDBJ whole genome shotgun (WGS) entry which is preliminary data.</text>
</comment>
<reference evidence="2 3" key="1">
    <citation type="submission" date="2015-11" db="EMBL/GenBank/DDBJ databases">
        <title>Draft Genome Sequence of the Strain BR 10303 (Bradyrhizobium sp.) isolated from nodules of Centrolobium paraense.</title>
        <authorList>
            <person name="Zelli J.E."/>
            <person name="Simoes-Araujo J.L."/>
            <person name="Barauna A.C."/>
            <person name="Silva K."/>
        </authorList>
    </citation>
    <scope>NUCLEOTIDE SEQUENCE [LARGE SCALE GENOMIC DNA]</scope>
    <source>
        <strain evidence="2 3">BR 10303</strain>
    </source>
</reference>
<evidence type="ECO:0000313" key="3">
    <source>
        <dbReference type="Proteomes" id="UP000057737"/>
    </source>
</evidence>
<organism evidence="2 3">
    <name type="scientific">Bradyrhizobium macuxiense</name>
    <dbReference type="NCBI Taxonomy" id="1755647"/>
    <lineage>
        <taxon>Bacteria</taxon>
        <taxon>Pseudomonadati</taxon>
        <taxon>Pseudomonadota</taxon>
        <taxon>Alphaproteobacteria</taxon>
        <taxon>Hyphomicrobiales</taxon>
        <taxon>Nitrobacteraceae</taxon>
        <taxon>Bradyrhizobium</taxon>
    </lineage>
</organism>
<dbReference type="Gene3D" id="3.40.50.1110">
    <property type="entry name" value="SGNH hydrolase"/>
    <property type="match status" value="1"/>
</dbReference>
<feature type="domain" description="SGNH hydrolase-type esterase" evidence="1">
    <location>
        <begin position="7"/>
        <end position="194"/>
    </location>
</feature>
<dbReference type="GO" id="GO:0016788">
    <property type="term" value="F:hydrolase activity, acting on ester bonds"/>
    <property type="evidence" value="ECO:0007669"/>
    <property type="project" value="UniProtKB-ARBA"/>
</dbReference>
<dbReference type="RefSeq" id="WP_066509847.1">
    <property type="nucleotide sequence ID" value="NZ_LNCU01000084.1"/>
</dbReference>
<dbReference type="OrthoDB" id="164654at2"/>
<dbReference type="CDD" id="cd01839">
    <property type="entry name" value="SGNH_arylesterase_like"/>
    <property type="match status" value="1"/>
</dbReference>
<dbReference type="SUPFAM" id="SSF52266">
    <property type="entry name" value="SGNH hydrolase"/>
    <property type="match status" value="1"/>
</dbReference>
<keyword evidence="3" id="KW-1185">Reference proteome</keyword>
<proteinExistence type="predicted"/>
<keyword evidence="2" id="KW-0378">Hydrolase</keyword>